<dbReference type="InterPro" id="IPR013083">
    <property type="entry name" value="Znf_RING/FYVE/PHD"/>
</dbReference>
<dbReference type="PROSITE" id="PS50089">
    <property type="entry name" value="ZF_RING_2"/>
    <property type="match status" value="1"/>
</dbReference>
<dbReference type="InterPro" id="IPR001841">
    <property type="entry name" value="Znf_RING"/>
</dbReference>
<sequence>MANSQTDFLKYMECPVCLDILRLPVRLCGNRHSICHDCHYQILKTSQIAKCPVCQEDFDFDSCPVKGQLYLTMEVTCRFIGCKIKGYGAEVIQHERRCIFRLRRCPWKGPQTWLANHYFVKHA</sequence>
<evidence type="ECO:0000259" key="5">
    <source>
        <dbReference type="PROSITE" id="PS50089"/>
    </source>
</evidence>
<reference evidence="6" key="1">
    <citation type="journal article" date="2023" name="G3 (Bethesda)">
        <title>Whole genome assemblies of Zophobas morio and Tenebrio molitor.</title>
        <authorList>
            <person name="Kaur S."/>
            <person name="Stinson S.A."/>
            <person name="diCenzo G.C."/>
        </authorList>
    </citation>
    <scope>NUCLEOTIDE SEQUENCE</scope>
    <source>
        <strain evidence="6">QUZm001</strain>
    </source>
</reference>
<dbReference type="Proteomes" id="UP001168821">
    <property type="component" value="Unassembled WGS sequence"/>
</dbReference>
<accession>A0AA38HWC0</accession>
<evidence type="ECO:0000313" key="6">
    <source>
        <dbReference type="EMBL" id="KAJ3643812.1"/>
    </source>
</evidence>
<keyword evidence="1" id="KW-0479">Metal-binding</keyword>
<dbReference type="GO" id="GO:0008270">
    <property type="term" value="F:zinc ion binding"/>
    <property type="evidence" value="ECO:0007669"/>
    <property type="project" value="UniProtKB-KW"/>
</dbReference>
<protein>
    <recommendedName>
        <fullName evidence="5">RING-type domain-containing protein</fullName>
    </recommendedName>
</protein>
<dbReference type="EMBL" id="JALNTZ010000008">
    <property type="protein sequence ID" value="KAJ3643812.1"/>
    <property type="molecule type" value="Genomic_DNA"/>
</dbReference>
<dbReference type="AlphaFoldDB" id="A0AA38HWC0"/>
<dbReference type="Pfam" id="PF21362">
    <property type="entry name" value="Sina_RING"/>
    <property type="match status" value="1"/>
</dbReference>
<keyword evidence="2 4" id="KW-0863">Zinc-finger</keyword>
<dbReference type="GO" id="GO:0031624">
    <property type="term" value="F:ubiquitin conjugating enzyme binding"/>
    <property type="evidence" value="ECO:0007669"/>
    <property type="project" value="TreeGrafter"/>
</dbReference>
<dbReference type="InterPro" id="IPR049548">
    <property type="entry name" value="Sina-like_RING"/>
</dbReference>
<evidence type="ECO:0000256" key="1">
    <source>
        <dbReference type="ARBA" id="ARBA00022723"/>
    </source>
</evidence>
<dbReference type="GO" id="GO:0043161">
    <property type="term" value="P:proteasome-mediated ubiquitin-dependent protein catabolic process"/>
    <property type="evidence" value="ECO:0007669"/>
    <property type="project" value="TreeGrafter"/>
</dbReference>
<dbReference type="SUPFAM" id="SSF49599">
    <property type="entry name" value="TRAF domain-like"/>
    <property type="match status" value="1"/>
</dbReference>
<dbReference type="GO" id="GO:0061630">
    <property type="term" value="F:ubiquitin protein ligase activity"/>
    <property type="evidence" value="ECO:0007669"/>
    <property type="project" value="TreeGrafter"/>
</dbReference>
<dbReference type="GO" id="GO:0005737">
    <property type="term" value="C:cytoplasm"/>
    <property type="evidence" value="ECO:0007669"/>
    <property type="project" value="TreeGrafter"/>
</dbReference>
<evidence type="ECO:0000256" key="2">
    <source>
        <dbReference type="ARBA" id="ARBA00022771"/>
    </source>
</evidence>
<name>A0AA38HWC0_9CUCU</name>
<evidence type="ECO:0000313" key="7">
    <source>
        <dbReference type="Proteomes" id="UP001168821"/>
    </source>
</evidence>
<dbReference type="InterPro" id="IPR004162">
    <property type="entry name" value="SINA-like_animal"/>
</dbReference>
<proteinExistence type="predicted"/>
<organism evidence="6 7">
    <name type="scientific">Zophobas morio</name>
    <dbReference type="NCBI Taxonomy" id="2755281"/>
    <lineage>
        <taxon>Eukaryota</taxon>
        <taxon>Metazoa</taxon>
        <taxon>Ecdysozoa</taxon>
        <taxon>Arthropoda</taxon>
        <taxon>Hexapoda</taxon>
        <taxon>Insecta</taxon>
        <taxon>Pterygota</taxon>
        <taxon>Neoptera</taxon>
        <taxon>Endopterygota</taxon>
        <taxon>Coleoptera</taxon>
        <taxon>Polyphaga</taxon>
        <taxon>Cucujiformia</taxon>
        <taxon>Tenebrionidae</taxon>
        <taxon>Zophobas</taxon>
    </lineage>
</organism>
<dbReference type="SUPFAM" id="SSF57850">
    <property type="entry name" value="RING/U-box"/>
    <property type="match status" value="1"/>
</dbReference>
<feature type="domain" description="RING-type" evidence="5">
    <location>
        <begin position="14"/>
        <end position="55"/>
    </location>
</feature>
<keyword evidence="3" id="KW-0862">Zinc</keyword>
<evidence type="ECO:0000256" key="4">
    <source>
        <dbReference type="PROSITE-ProRule" id="PRU00175"/>
    </source>
</evidence>
<comment type="caution">
    <text evidence="6">The sequence shown here is derived from an EMBL/GenBank/DDBJ whole genome shotgun (WGS) entry which is preliminary data.</text>
</comment>
<evidence type="ECO:0000256" key="3">
    <source>
        <dbReference type="ARBA" id="ARBA00022833"/>
    </source>
</evidence>
<dbReference type="Gene3D" id="3.30.40.10">
    <property type="entry name" value="Zinc/RING finger domain, C3HC4 (zinc finger)"/>
    <property type="match status" value="2"/>
</dbReference>
<keyword evidence="7" id="KW-1185">Reference proteome</keyword>
<dbReference type="PANTHER" id="PTHR45877:SF2">
    <property type="entry name" value="E3 UBIQUITIN-PROTEIN LIGASE SINA-RELATED"/>
    <property type="match status" value="1"/>
</dbReference>
<gene>
    <name evidence="6" type="ORF">Zmor_026500</name>
</gene>
<dbReference type="PANTHER" id="PTHR45877">
    <property type="entry name" value="E3 UBIQUITIN-PROTEIN LIGASE SIAH2"/>
    <property type="match status" value="1"/>
</dbReference>